<dbReference type="GO" id="GO:0003755">
    <property type="term" value="F:peptidyl-prolyl cis-trans isomerase activity"/>
    <property type="evidence" value="ECO:0007669"/>
    <property type="project" value="UniProtKB-KW"/>
</dbReference>
<dbReference type="InterPro" id="IPR046357">
    <property type="entry name" value="PPIase_dom_sf"/>
</dbReference>
<dbReference type="InterPro" id="IPR050280">
    <property type="entry name" value="OMP_Chaperone_SurA"/>
</dbReference>
<dbReference type="InterPro" id="IPR000297">
    <property type="entry name" value="PPIase_PpiC"/>
</dbReference>
<evidence type="ECO:0000256" key="5">
    <source>
        <dbReference type="ARBA" id="ARBA00023235"/>
    </source>
</evidence>
<sequence>MKKILKLIIIFLYLINFNIIDASQSIDKIVAIVNNDIILISDVNKLLSLIKKNIDIKTQQLDDKILFQKILKRLIINKIILQKAQNIKLDINDNTLNNIIKNIALQNHLTLNQLKHKLISEGINLKEYYDNIREEIMITEIQRQEISKRIKISSHEIDLLESQINTSINQNSKININYIFIPISNDISYQEKINKIVLQIKQENSFNALNLQKLNKIFKNIKVITNDWKKIKELPNELIDHIKYAKKNDIIGPIKTKIGFYILKINNIINNMDPIIITELKTSHLFIKKPSSLNNKEAYFKIKQISNQIVNKQLSFKEAANKYSHIYNIVYTNGNNYGWHPLNGYDKDLQEIIKKLKINEISEPINTDDGWHIIKIEDIRRTDKTNIIKRNYTYQLLFNRKFNEEMYLWVQEQLANANIKYFL</sequence>
<keyword evidence="1" id="KW-0732">Signal</keyword>
<keyword evidence="3 6" id="KW-0697">Rotamase</keyword>
<dbReference type="SUPFAM" id="SSF109998">
    <property type="entry name" value="Triger factor/SurA peptide-binding domain-like"/>
    <property type="match status" value="1"/>
</dbReference>
<accession>A0AAT9G3R6</accession>
<keyword evidence="2" id="KW-0574">Periplasm</keyword>
<dbReference type="PROSITE" id="PS50198">
    <property type="entry name" value="PPIC_PPIASE_2"/>
    <property type="match status" value="1"/>
</dbReference>
<dbReference type="EMBL" id="AP028961">
    <property type="protein sequence ID" value="BET44365.1"/>
    <property type="molecule type" value="Genomic_DNA"/>
</dbReference>
<keyword evidence="4" id="KW-0143">Chaperone</keyword>
<evidence type="ECO:0000256" key="1">
    <source>
        <dbReference type="ARBA" id="ARBA00022729"/>
    </source>
</evidence>
<feature type="domain" description="PpiC" evidence="7">
    <location>
        <begin position="277"/>
        <end position="378"/>
    </location>
</feature>
<dbReference type="AlphaFoldDB" id="A0AAT9G3R6"/>
<evidence type="ECO:0000313" key="8">
    <source>
        <dbReference type="EMBL" id="BET44365.1"/>
    </source>
</evidence>
<dbReference type="Pfam" id="PF09312">
    <property type="entry name" value="SurA_N"/>
    <property type="match status" value="1"/>
</dbReference>
<proteinExistence type="predicted"/>
<dbReference type="Gene3D" id="1.10.4030.10">
    <property type="entry name" value="Porin chaperone SurA, peptide-binding domain"/>
    <property type="match status" value="1"/>
</dbReference>
<protein>
    <submittedName>
        <fullName evidence="8">Peptidylprolyl isomerase SurA</fullName>
    </submittedName>
</protein>
<dbReference type="PANTHER" id="PTHR47637">
    <property type="entry name" value="CHAPERONE SURA"/>
    <property type="match status" value="1"/>
</dbReference>
<evidence type="ECO:0000256" key="2">
    <source>
        <dbReference type="ARBA" id="ARBA00022764"/>
    </source>
</evidence>
<evidence type="ECO:0000256" key="4">
    <source>
        <dbReference type="ARBA" id="ARBA00023186"/>
    </source>
</evidence>
<reference evidence="8" key="2">
    <citation type="submission" date="2023-10" db="EMBL/GenBank/DDBJ databases">
        <authorList>
            <person name="Koga R."/>
            <person name="Fukatsu T."/>
        </authorList>
    </citation>
    <scope>NUCLEOTIDE SEQUENCE</scope>
    <source>
        <strain evidence="8">Kw-01</strain>
    </source>
</reference>
<name>A0AAT9G3R6_9ENTR</name>
<gene>
    <name evidence="8" type="primary">surA</name>
    <name evidence="8" type="ORF">ACHINZ_0350</name>
</gene>
<dbReference type="PANTHER" id="PTHR47637:SF1">
    <property type="entry name" value="CHAPERONE SURA"/>
    <property type="match status" value="1"/>
</dbReference>
<organism evidence="8">
    <name type="scientific">Candidatus Aschnera chinzeii</name>
    <dbReference type="NCBI Taxonomy" id="1485666"/>
    <lineage>
        <taxon>Bacteria</taxon>
        <taxon>Pseudomonadati</taxon>
        <taxon>Pseudomonadota</taxon>
        <taxon>Gammaproteobacteria</taxon>
        <taxon>Enterobacterales</taxon>
        <taxon>Enterobacteriaceae</taxon>
        <taxon>Candidatus Aschnera</taxon>
    </lineage>
</organism>
<reference evidence="8" key="1">
    <citation type="journal article" date="2023" name="Front. Microbiol.">
        <title>Genome analysis of Candidatus Aschnera chinzeii, the bacterial endosymbiont of the blood-sucking bat fly Penicillidia jenynsii (Insecta: Diptera: Nycteribiidae).</title>
        <authorList>
            <person name="Koga R."/>
            <person name="Moriyama M."/>
            <person name="Nozaki T."/>
            <person name="Fukatsu T."/>
        </authorList>
    </citation>
    <scope>NUCLEOTIDE SEQUENCE</scope>
    <source>
        <strain evidence="8">Kw-01</strain>
    </source>
</reference>
<evidence type="ECO:0000256" key="6">
    <source>
        <dbReference type="PROSITE-ProRule" id="PRU00278"/>
    </source>
</evidence>
<dbReference type="SUPFAM" id="SSF54534">
    <property type="entry name" value="FKBP-like"/>
    <property type="match status" value="2"/>
</dbReference>
<dbReference type="Gene3D" id="3.10.50.40">
    <property type="match status" value="2"/>
</dbReference>
<evidence type="ECO:0000259" key="7">
    <source>
        <dbReference type="PROSITE" id="PS50198"/>
    </source>
</evidence>
<dbReference type="InterPro" id="IPR015391">
    <property type="entry name" value="SurA_N"/>
</dbReference>
<dbReference type="InterPro" id="IPR027304">
    <property type="entry name" value="Trigger_fact/SurA_dom_sf"/>
</dbReference>
<keyword evidence="5 6" id="KW-0413">Isomerase</keyword>
<dbReference type="Pfam" id="PF00639">
    <property type="entry name" value="Rotamase"/>
    <property type="match status" value="2"/>
</dbReference>
<evidence type="ECO:0000256" key="3">
    <source>
        <dbReference type="ARBA" id="ARBA00023110"/>
    </source>
</evidence>